<dbReference type="SFLD" id="SFLDG00179">
    <property type="entry name" value="mandelate_racemase"/>
    <property type="match status" value="1"/>
</dbReference>
<name>A0A386HN14_9BACT</name>
<dbReference type="CDD" id="cd03316">
    <property type="entry name" value="MR_like"/>
    <property type="match status" value="1"/>
</dbReference>
<dbReference type="SUPFAM" id="SSF51604">
    <property type="entry name" value="Enolase C-terminal domain-like"/>
    <property type="match status" value="1"/>
</dbReference>
<dbReference type="Pfam" id="PF13378">
    <property type="entry name" value="MR_MLE_C"/>
    <property type="match status" value="1"/>
</dbReference>
<dbReference type="PANTHER" id="PTHR13794:SF58">
    <property type="entry name" value="MITOCHONDRIAL ENOLASE SUPERFAMILY MEMBER 1"/>
    <property type="match status" value="1"/>
</dbReference>
<sequence length="370" mass="41527">MSEIIETFTLRKDTAIRGANIYKASTLLKKPIADATHTLSEISFIVLRIQLENGIVGESYLLSFQYSPNAIIGALKDVLPLINGCQVNETGVVYKKIDDLSEYFGNQGLLRWAQAAINIAMWDAWGKYLQHPIHHILGTHQKNVPIYGSGGWLSYTIKELVSEVTDYANRGFKAVKIKVGSPKVETDIERLKIVRESVGSDVSIMMDANQGMNLPAAIKLATAAKNLDINWFEEPVHHQDFQSYQILKNQTGISLAMGEREYDTLPLRELVSRNALDIWQPDILRIGGVDAWRESAALAKSFHLPVMPHYYKDYDVPLLCTISNGVGAESFDWVDPLIDNPMIVQDGYAKPHELPGWGFNFLDEHLTEIK</sequence>
<dbReference type="EMBL" id="CP032489">
    <property type="protein sequence ID" value="AYD46910.1"/>
    <property type="molecule type" value="Genomic_DNA"/>
</dbReference>
<dbReference type="SMART" id="SM00922">
    <property type="entry name" value="MR_MLE"/>
    <property type="match status" value="1"/>
</dbReference>
<evidence type="ECO:0000259" key="4">
    <source>
        <dbReference type="SMART" id="SM00922"/>
    </source>
</evidence>
<accession>A0A386HN14</accession>
<dbReference type="GO" id="GO:0016854">
    <property type="term" value="F:racemase and epimerase activity"/>
    <property type="evidence" value="ECO:0007669"/>
    <property type="project" value="UniProtKB-ARBA"/>
</dbReference>
<dbReference type="GO" id="GO:0016836">
    <property type="term" value="F:hydro-lyase activity"/>
    <property type="evidence" value="ECO:0007669"/>
    <property type="project" value="TreeGrafter"/>
</dbReference>
<evidence type="ECO:0000256" key="2">
    <source>
        <dbReference type="ARBA" id="ARBA00022723"/>
    </source>
</evidence>
<evidence type="ECO:0000256" key="1">
    <source>
        <dbReference type="ARBA" id="ARBA00001946"/>
    </source>
</evidence>
<dbReference type="InterPro" id="IPR046945">
    <property type="entry name" value="RHMD-like"/>
</dbReference>
<organism evidence="5 6">
    <name type="scientific">Arachidicoccus soli</name>
    <dbReference type="NCBI Taxonomy" id="2341117"/>
    <lineage>
        <taxon>Bacteria</taxon>
        <taxon>Pseudomonadati</taxon>
        <taxon>Bacteroidota</taxon>
        <taxon>Chitinophagia</taxon>
        <taxon>Chitinophagales</taxon>
        <taxon>Chitinophagaceae</taxon>
        <taxon>Arachidicoccus</taxon>
    </lineage>
</organism>
<dbReference type="GO" id="GO:0016052">
    <property type="term" value="P:carbohydrate catabolic process"/>
    <property type="evidence" value="ECO:0007669"/>
    <property type="project" value="TreeGrafter"/>
</dbReference>
<dbReference type="InterPro" id="IPR029017">
    <property type="entry name" value="Enolase-like_N"/>
</dbReference>
<dbReference type="Proteomes" id="UP000266118">
    <property type="component" value="Chromosome"/>
</dbReference>
<evidence type="ECO:0000313" key="5">
    <source>
        <dbReference type="EMBL" id="AYD46910.1"/>
    </source>
</evidence>
<gene>
    <name evidence="5" type="ORF">D6B99_04340</name>
</gene>
<reference evidence="5 6" key="1">
    <citation type="submission" date="2018-09" db="EMBL/GenBank/DDBJ databases">
        <title>Arachidicoccus sp. nov., a bacterium isolated from soil.</title>
        <authorList>
            <person name="Weon H.-Y."/>
            <person name="Kwon S.-W."/>
            <person name="Lee S.A."/>
        </authorList>
    </citation>
    <scope>NUCLEOTIDE SEQUENCE [LARGE SCALE GENOMIC DNA]</scope>
    <source>
        <strain evidence="5 6">KIS59-12</strain>
    </source>
</reference>
<feature type="domain" description="Mandelate racemase/muconate lactonizing enzyme C-terminal" evidence="4">
    <location>
        <begin position="157"/>
        <end position="254"/>
    </location>
</feature>
<dbReference type="InterPro" id="IPR013341">
    <property type="entry name" value="Mandelate_racemase_N_dom"/>
</dbReference>
<dbReference type="KEGG" id="ark:D6B99_04340"/>
<proteinExistence type="predicted"/>
<dbReference type="Pfam" id="PF02746">
    <property type="entry name" value="MR_MLE_N"/>
    <property type="match status" value="1"/>
</dbReference>
<comment type="cofactor">
    <cofactor evidence="1">
        <name>Mg(2+)</name>
        <dbReference type="ChEBI" id="CHEBI:18420"/>
    </cofactor>
</comment>
<dbReference type="SUPFAM" id="SSF54826">
    <property type="entry name" value="Enolase N-terminal domain-like"/>
    <property type="match status" value="1"/>
</dbReference>
<dbReference type="InterPro" id="IPR013342">
    <property type="entry name" value="Mandelate_racemase_C"/>
</dbReference>
<dbReference type="RefSeq" id="WP_119985466.1">
    <property type="nucleotide sequence ID" value="NZ_CP032489.1"/>
</dbReference>
<keyword evidence="2" id="KW-0479">Metal-binding</keyword>
<dbReference type="SFLD" id="SFLDS00001">
    <property type="entry name" value="Enolase"/>
    <property type="match status" value="1"/>
</dbReference>
<dbReference type="GO" id="GO:0000287">
    <property type="term" value="F:magnesium ion binding"/>
    <property type="evidence" value="ECO:0007669"/>
    <property type="project" value="TreeGrafter"/>
</dbReference>
<keyword evidence="3" id="KW-0460">Magnesium</keyword>
<dbReference type="AlphaFoldDB" id="A0A386HN14"/>
<protein>
    <submittedName>
        <fullName evidence="5">Mandelate racemase/muconate lactonizing enzyme family protein</fullName>
    </submittedName>
</protein>
<dbReference type="Gene3D" id="3.20.20.120">
    <property type="entry name" value="Enolase-like C-terminal domain"/>
    <property type="match status" value="1"/>
</dbReference>
<dbReference type="Gene3D" id="3.30.390.10">
    <property type="entry name" value="Enolase-like, N-terminal domain"/>
    <property type="match status" value="1"/>
</dbReference>
<evidence type="ECO:0000256" key="3">
    <source>
        <dbReference type="ARBA" id="ARBA00022842"/>
    </source>
</evidence>
<keyword evidence="6" id="KW-1185">Reference proteome</keyword>
<dbReference type="OrthoDB" id="9796450at2"/>
<dbReference type="PANTHER" id="PTHR13794">
    <property type="entry name" value="ENOLASE SUPERFAMILY, MANDELATE RACEMASE"/>
    <property type="match status" value="1"/>
</dbReference>
<dbReference type="InterPro" id="IPR036849">
    <property type="entry name" value="Enolase-like_C_sf"/>
</dbReference>
<evidence type="ECO:0000313" key="6">
    <source>
        <dbReference type="Proteomes" id="UP000266118"/>
    </source>
</evidence>
<dbReference type="InterPro" id="IPR029065">
    <property type="entry name" value="Enolase_C-like"/>
</dbReference>